<dbReference type="AlphaFoldDB" id="A0A1I5NZL4"/>
<name>A0A1I5NZL4_9BACT</name>
<accession>A0A1I5NZL4</accession>
<keyword evidence="2" id="KW-1185">Reference proteome</keyword>
<dbReference type="STRING" id="1079859.SAMN04515674_102198"/>
<evidence type="ECO:0008006" key="3">
    <source>
        <dbReference type="Google" id="ProtNLM"/>
    </source>
</evidence>
<dbReference type="EMBL" id="FOXH01000002">
    <property type="protein sequence ID" value="SFP27244.1"/>
    <property type="molecule type" value="Genomic_DNA"/>
</dbReference>
<proteinExistence type="predicted"/>
<organism evidence="1 2">
    <name type="scientific">Pseudarcicella hirudinis</name>
    <dbReference type="NCBI Taxonomy" id="1079859"/>
    <lineage>
        <taxon>Bacteria</taxon>
        <taxon>Pseudomonadati</taxon>
        <taxon>Bacteroidota</taxon>
        <taxon>Cytophagia</taxon>
        <taxon>Cytophagales</taxon>
        <taxon>Flectobacillaceae</taxon>
        <taxon>Pseudarcicella</taxon>
    </lineage>
</organism>
<dbReference type="OrthoDB" id="916795at2"/>
<dbReference type="RefSeq" id="WP_092012599.1">
    <property type="nucleotide sequence ID" value="NZ_FOXH01000002.1"/>
</dbReference>
<gene>
    <name evidence="1" type="ORF">SAMN04515674_102198</name>
</gene>
<reference evidence="1 2" key="1">
    <citation type="submission" date="2016-10" db="EMBL/GenBank/DDBJ databases">
        <authorList>
            <person name="de Groot N.N."/>
        </authorList>
    </citation>
    <scope>NUCLEOTIDE SEQUENCE [LARGE SCALE GENOMIC DNA]</scope>
    <source>
        <strain evidence="2">E92,LMG 26720,CCM 7988</strain>
    </source>
</reference>
<evidence type="ECO:0000313" key="1">
    <source>
        <dbReference type="EMBL" id="SFP27244.1"/>
    </source>
</evidence>
<dbReference type="Proteomes" id="UP000199306">
    <property type="component" value="Unassembled WGS sequence"/>
</dbReference>
<protein>
    <recommendedName>
        <fullName evidence="3">Lipoprotein</fullName>
    </recommendedName>
</protein>
<sequence length="436" mass="50631">MNYKYFILLLILFVCACREKTPEKSVVIPLKVFSDSVYQDNPEIGFRSKNYHEKLYNALHLTRNTDTSFDLKFTDSSDSKRFIILKNVDLGVLIPTVSEWLKPDHYLTTIEIASQEWNHQQISFSKGETGIELSGGSFEKKDFGKIDLIQNSLGAGLWEVIVYEKKDNQELPYFHGWFELPSAIYQYLFEQKNKLFYKDYKAFLENGKKPAQEKIDLSLLRQELDTKPINFLSLNEYFYPLKGEFPGKMKNVVYPLNPSIIQEFLNDTTAFASFGSVGLYDKTRPHATELGRMANLENILQKKIIVPESSQDTLTEFEFQFSDVNDNRKIRMFLGGVNLKKIPRLTFEEIENAWQMPFGIGNHSFRESYQESLNYSGSKSPYYGILTDEHKNWLDNKPVGIDGSLLFVEKGFPHKLHFLLLSYERHAIVGHYLMQI</sequence>
<evidence type="ECO:0000313" key="2">
    <source>
        <dbReference type="Proteomes" id="UP000199306"/>
    </source>
</evidence>
<dbReference type="PROSITE" id="PS51257">
    <property type="entry name" value="PROKAR_LIPOPROTEIN"/>
    <property type="match status" value="1"/>
</dbReference>